<dbReference type="PRINTS" id="PR00081">
    <property type="entry name" value="GDHRDH"/>
</dbReference>
<dbReference type="CDD" id="cd05233">
    <property type="entry name" value="SDR_c"/>
    <property type="match status" value="1"/>
</dbReference>
<accession>A0ABY4WFV7</accession>
<keyword evidence="4" id="KW-1185">Reference proteome</keyword>
<dbReference type="InterPro" id="IPR020904">
    <property type="entry name" value="Sc_DH/Rdtase_CS"/>
</dbReference>
<dbReference type="Pfam" id="PF13561">
    <property type="entry name" value="adh_short_C2"/>
    <property type="match status" value="1"/>
</dbReference>
<dbReference type="InterPro" id="IPR002347">
    <property type="entry name" value="SDR_fam"/>
</dbReference>
<dbReference type="InterPro" id="IPR036291">
    <property type="entry name" value="NAD(P)-bd_dom_sf"/>
</dbReference>
<evidence type="ECO:0000256" key="2">
    <source>
        <dbReference type="ARBA" id="ARBA00023002"/>
    </source>
</evidence>
<keyword evidence="2" id="KW-0560">Oxidoreductase</keyword>
<dbReference type="EMBL" id="CP098755">
    <property type="protein sequence ID" value="USG65716.1"/>
    <property type="molecule type" value="Genomic_DNA"/>
</dbReference>
<name>A0ABY4WFV7_9BACL</name>
<dbReference type="Gene3D" id="3.40.50.720">
    <property type="entry name" value="NAD(P)-binding Rossmann-like Domain"/>
    <property type="match status" value="1"/>
</dbReference>
<dbReference type="PANTHER" id="PTHR42760:SF133">
    <property type="entry name" value="3-OXOACYL-[ACYL-CARRIER-PROTEIN] REDUCTASE"/>
    <property type="match status" value="1"/>
</dbReference>
<dbReference type="SUPFAM" id="SSF51735">
    <property type="entry name" value="NAD(P)-binding Rossmann-fold domains"/>
    <property type="match status" value="1"/>
</dbReference>
<evidence type="ECO:0000313" key="4">
    <source>
        <dbReference type="Proteomes" id="UP001056500"/>
    </source>
</evidence>
<protein>
    <submittedName>
        <fullName evidence="3">SDR family oxidoreductase</fullName>
    </submittedName>
</protein>
<organism evidence="3 4">
    <name type="scientific">Brevibacillus ruminantium</name>
    <dbReference type="NCBI Taxonomy" id="2950604"/>
    <lineage>
        <taxon>Bacteria</taxon>
        <taxon>Bacillati</taxon>
        <taxon>Bacillota</taxon>
        <taxon>Bacilli</taxon>
        <taxon>Bacillales</taxon>
        <taxon>Paenibacillaceae</taxon>
        <taxon>Brevibacillus</taxon>
    </lineage>
</organism>
<dbReference type="PROSITE" id="PS00061">
    <property type="entry name" value="ADH_SHORT"/>
    <property type="match status" value="1"/>
</dbReference>
<comment type="similarity">
    <text evidence="1">Belongs to the short-chain dehydrogenases/reductases (SDR) family.</text>
</comment>
<evidence type="ECO:0000256" key="1">
    <source>
        <dbReference type="ARBA" id="ARBA00006484"/>
    </source>
</evidence>
<reference evidence="3" key="1">
    <citation type="submission" date="2022-06" db="EMBL/GenBank/DDBJ databases">
        <title>Genome sequencing of Brevibacillus sp. BB3-R1.</title>
        <authorList>
            <person name="Heo J."/>
            <person name="Lee D."/>
            <person name="Won M."/>
            <person name="Han B.-H."/>
            <person name="Hong S.-B."/>
            <person name="Kwon S.-W."/>
        </authorList>
    </citation>
    <scope>NUCLEOTIDE SEQUENCE</scope>
    <source>
        <strain evidence="3">BB3-R1</strain>
    </source>
</reference>
<dbReference type="RefSeq" id="WP_251872807.1">
    <property type="nucleotide sequence ID" value="NZ_CP098755.1"/>
</dbReference>
<sequence length="261" mass="27719">MWEISHNQSLKGQVAIITGAARGIGAACARALARNGCHIVIVDIISGEETVQAIQSEFPDIRVLAMQVDIRKKEEVQKAVTETVERLGRVDILVNNAGTASRLGLEEMTVEDWQRDIDTNLLGTFLFTQAVIYPYMKNQGYGKIINISSISGMIGGVTSALPGSDRGRSGPAYAASKGGIIALTKWVAKEVGELGIYCNSIAPGSVVTELTRGVEYPLDQQPIKRMGDPADIAEAVVFLGSPASNYVTGQVLKVCGGLAIG</sequence>
<proteinExistence type="inferred from homology"/>
<gene>
    <name evidence="3" type="ORF">NDK47_27070</name>
</gene>
<dbReference type="PRINTS" id="PR00080">
    <property type="entry name" value="SDRFAMILY"/>
</dbReference>
<dbReference type="PANTHER" id="PTHR42760">
    <property type="entry name" value="SHORT-CHAIN DEHYDROGENASES/REDUCTASES FAMILY MEMBER"/>
    <property type="match status" value="1"/>
</dbReference>
<evidence type="ECO:0000313" key="3">
    <source>
        <dbReference type="EMBL" id="USG65716.1"/>
    </source>
</evidence>
<dbReference type="Proteomes" id="UP001056500">
    <property type="component" value="Chromosome"/>
</dbReference>